<evidence type="ECO:0000313" key="1">
    <source>
        <dbReference type="EMBL" id="KLU26446.1"/>
    </source>
</evidence>
<proteinExistence type="predicted"/>
<comment type="caution">
    <text evidence="1">The sequence shown here is derived from an EMBL/GenBank/DDBJ whole genome shotgun (WGS) entry which is preliminary data.</text>
</comment>
<keyword evidence="2" id="KW-1185">Reference proteome</keyword>
<gene>
    <name evidence="1" type="ORF">EOS_09575</name>
</gene>
<name>A0A0J1D1D3_9BURK</name>
<dbReference type="AlphaFoldDB" id="A0A0J1D1D3"/>
<dbReference type="PATRIC" id="fig|908627.4.peg.2117"/>
<evidence type="ECO:0000313" key="2">
    <source>
        <dbReference type="Proteomes" id="UP000035963"/>
    </source>
</evidence>
<organism evidence="1 2">
    <name type="scientific">Caballeronia mineralivorans PML1(12)</name>
    <dbReference type="NCBI Taxonomy" id="908627"/>
    <lineage>
        <taxon>Bacteria</taxon>
        <taxon>Pseudomonadati</taxon>
        <taxon>Pseudomonadota</taxon>
        <taxon>Betaproteobacteria</taxon>
        <taxon>Burkholderiales</taxon>
        <taxon>Burkholderiaceae</taxon>
        <taxon>Caballeronia</taxon>
    </lineage>
</organism>
<reference evidence="1 2" key="1">
    <citation type="journal article" date="2015" name="Genome Announc.">
        <title>Draft Genome Sequence of Burkholderia sp. Strain PML1(12), an Ectomycorrhizosphere-Inhabiting Bacterium with Effective Mineral-Weathering Ability.</title>
        <authorList>
            <person name="Uroz S."/>
            <person name="Oger P."/>
        </authorList>
    </citation>
    <scope>NUCLEOTIDE SEQUENCE [LARGE SCALE GENOMIC DNA]</scope>
    <source>
        <strain evidence="2">PML1(12)</strain>
    </source>
</reference>
<accession>A0A0J1D1D3</accession>
<dbReference type="Proteomes" id="UP000035963">
    <property type="component" value="Unassembled WGS sequence"/>
</dbReference>
<sequence>MEINFQIRQHTSDRLEKPAMQIAQTREKLSVLNKPIGSETEQCSVQCNTRGVIGRRLSLRGDFRKM</sequence>
<dbReference type="EMBL" id="AEJF01000069">
    <property type="protein sequence ID" value="KLU26446.1"/>
    <property type="molecule type" value="Genomic_DNA"/>
</dbReference>
<protein>
    <submittedName>
        <fullName evidence="1">Uncharacterized protein</fullName>
    </submittedName>
</protein>